<dbReference type="AlphaFoldDB" id="Q5YZR0"/>
<dbReference type="EMBL" id="AP006618">
    <property type="protein sequence ID" value="BAD56331.1"/>
    <property type="molecule type" value="Genomic_DNA"/>
</dbReference>
<dbReference type="GeneID" id="61132296"/>
<dbReference type="OrthoDB" id="4566183at2"/>
<evidence type="ECO:0000313" key="2">
    <source>
        <dbReference type="Proteomes" id="UP000006820"/>
    </source>
</evidence>
<accession>Q5YZR0</accession>
<dbReference type="RefSeq" id="WP_011208016.1">
    <property type="nucleotide sequence ID" value="NC_006361.1"/>
</dbReference>
<dbReference type="Proteomes" id="UP000006820">
    <property type="component" value="Chromosome"/>
</dbReference>
<dbReference type="STRING" id="247156.NFA_14860"/>
<sequence length="178" mass="19287">MTEIQAWTNADLAYKIVLLKTLADLVLEEFKQAKAIMGEQIARGDSIAARTLDDRKLGKVTKSDPKPEAVVKDRDALDAWLRVEFPDKIETRVELGRLDEVLAVLIDAGRQDLIGQVEVVPDHLVGVAKAAALKGREVPGIEVVPGKPVVSARAELAAHYVVRELLSGAQVPLLGIEA</sequence>
<dbReference type="KEGG" id="nfa:NFA_14860"/>
<dbReference type="HOGENOM" id="CLU_1509103_0_0_11"/>
<reference evidence="1 2" key="1">
    <citation type="journal article" date="2004" name="Proc. Natl. Acad. Sci. U.S.A.">
        <title>The complete genomic sequence of Nocardia farcinica IFM 10152.</title>
        <authorList>
            <person name="Ishikawa J."/>
            <person name="Yamashita A."/>
            <person name="Mikami Y."/>
            <person name="Hoshino Y."/>
            <person name="Kurita H."/>
            <person name="Hotta K."/>
            <person name="Shiba T."/>
            <person name="Hattori M."/>
        </authorList>
    </citation>
    <scope>NUCLEOTIDE SEQUENCE [LARGE SCALE GENOMIC DNA]</scope>
    <source>
        <strain evidence="1 2">IFM 10152</strain>
    </source>
</reference>
<proteinExistence type="predicted"/>
<gene>
    <name evidence="1" type="ordered locus">NFA_14860</name>
</gene>
<name>Q5YZR0_NOCFA</name>
<keyword evidence="2" id="KW-1185">Reference proteome</keyword>
<evidence type="ECO:0000313" key="1">
    <source>
        <dbReference type="EMBL" id="BAD56331.1"/>
    </source>
</evidence>
<protein>
    <submittedName>
        <fullName evidence="1">Uncharacterized protein</fullName>
    </submittedName>
</protein>
<organism evidence="1 2">
    <name type="scientific">Nocardia farcinica (strain IFM 10152)</name>
    <dbReference type="NCBI Taxonomy" id="247156"/>
    <lineage>
        <taxon>Bacteria</taxon>
        <taxon>Bacillati</taxon>
        <taxon>Actinomycetota</taxon>
        <taxon>Actinomycetes</taxon>
        <taxon>Mycobacteriales</taxon>
        <taxon>Nocardiaceae</taxon>
        <taxon>Nocardia</taxon>
    </lineage>
</organism>